<keyword evidence="5" id="KW-0479">Metal-binding</keyword>
<dbReference type="InterPro" id="IPR043472">
    <property type="entry name" value="Macro_dom-like"/>
</dbReference>
<comment type="function">
    <text evidence="15">Cytosolic metallopeptidase that catalyzes the removal of unsubstituted N-terminal hydrophobic amino acids from various peptides. The presence of Zn(2+) ions is essential for the peptidase activity, and the association with other cofactors can modulate the substrate spectificity of the enzyme. For instance, in the presence of Mn(2+), it displays a specific Cys-Gly hydrolyzing activity of Cys-Gly-S-conjugates. Involved in the metabolism of glutathione and in the degradation of glutathione S-conjugates, which may play a role in the control of the cell redox status.</text>
</comment>
<name>A0AAW2HHH3_9NEOP</name>
<keyword evidence="3" id="KW-0031">Aminopeptidase</keyword>
<dbReference type="CDD" id="cd00433">
    <property type="entry name" value="Peptidase_M17"/>
    <property type="match status" value="1"/>
</dbReference>
<accession>A0AAW2HHH3</accession>
<keyword evidence="6 18" id="KW-0863">Zinc-finger</keyword>
<evidence type="ECO:0000256" key="12">
    <source>
        <dbReference type="ARBA" id="ARBA00030930"/>
    </source>
</evidence>
<dbReference type="AlphaFoldDB" id="A0AAW2HHH3"/>
<comment type="catalytic activity">
    <reaction evidence="17">
        <text>L-cysteinylglycine + H2O = L-cysteine + glycine</text>
        <dbReference type="Rhea" id="RHEA:28783"/>
        <dbReference type="ChEBI" id="CHEBI:15377"/>
        <dbReference type="ChEBI" id="CHEBI:35235"/>
        <dbReference type="ChEBI" id="CHEBI:57305"/>
        <dbReference type="ChEBI" id="CHEBI:61694"/>
    </reaction>
    <physiologicalReaction direction="left-to-right" evidence="17">
        <dbReference type="Rhea" id="RHEA:28784"/>
    </physiologicalReaction>
</comment>
<feature type="coiled-coil region" evidence="19">
    <location>
        <begin position="175"/>
        <end position="216"/>
    </location>
</feature>
<dbReference type="EC" id="3.4.13.23" evidence="10"/>
<dbReference type="GO" id="GO:0005737">
    <property type="term" value="C:cytoplasm"/>
    <property type="evidence" value="ECO:0007669"/>
    <property type="project" value="InterPro"/>
</dbReference>
<keyword evidence="19" id="KW-0175">Coiled coil</keyword>
<dbReference type="PROSITE" id="PS50089">
    <property type="entry name" value="ZF_RING_2"/>
    <property type="match status" value="1"/>
</dbReference>
<feature type="compositionally biased region" description="Polar residues" evidence="20">
    <location>
        <begin position="1"/>
        <end position="12"/>
    </location>
</feature>
<evidence type="ECO:0000256" key="20">
    <source>
        <dbReference type="SAM" id="MobiDB-lite"/>
    </source>
</evidence>
<evidence type="ECO:0000259" key="21">
    <source>
        <dbReference type="PROSITE" id="PS50089"/>
    </source>
</evidence>
<dbReference type="PANTHER" id="PTHR11963:SF23">
    <property type="entry name" value="CYTOSOL AMINOPEPTIDASE"/>
    <property type="match status" value="1"/>
</dbReference>
<feature type="region of interest" description="Disordered" evidence="20">
    <location>
        <begin position="229"/>
        <end position="255"/>
    </location>
</feature>
<dbReference type="EMBL" id="JARGDH010000004">
    <property type="protein sequence ID" value="KAL0269237.1"/>
    <property type="molecule type" value="Genomic_DNA"/>
</dbReference>
<proteinExistence type="inferred from homology"/>
<dbReference type="SUPFAM" id="SSF53187">
    <property type="entry name" value="Zn-dependent exopeptidases"/>
    <property type="match status" value="1"/>
</dbReference>
<dbReference type="InterPro" id="IPR013083">
    <property type="entry name" value="Znf_RING/FYVE/PHD"/>
</dbReference>
<evidence type="ECO:0000256" key="14">
    <source>
        <dbReference type="ARBA" id="ARBA00031564"/>
    </source>
</evidence>
<dbReference type="Pfam" id="PF13923">
    <property type="entry name" value="zf-C3HC4_2"/>
    <property type="match status" value="1"/>
</dbReference>
<keyword evidence="8" id="KW-0862">Zinc</keyword>
<dbReference type="InterPro" id="IPR000819">
    <property type="entry name" value="Peptidase_M17_C"/>
</dbReference>
<dbReference type="InterPro" id="IPR017907">
    <property type="entry name" value="Znf_RING_CS"/>
</dbReference>
<evidence type="ECO:0000256" key="17">
    <source>
        <dbReference type="ARBA" id="ARBA00049107"/>
    </source>
</evidence>
<dbReference type="CDD" id="cd16504">
    <property type="entry name" value="RING-HC_COP1"/>
    <property type="match status" value="1"/>
</dbReference>
<dbReference type="InterPro" id="IPR008283">
    <property type="entry name" value="Peptidase_M17_N"/>
</dbReference>
<dbReference type="Gene3D" id="3.40.220.10">
    <property type="entry name" value="Leucine Aminopeptidase, subunit E, domain 1"/>
    <property type="match status" value="1"/>
</dbReference>
<dbReference type="GO" id="GO:0008270">
    <property type="term" value="F:zinc ion binding"/>
    <property type="evidence" value="ECO:0007669"/>
    <property type="project" value="UniProtKB-KW"/>
</dbReference>
<sequence>MASGRSSASPHSLGSGPPPQRIRPVKHSQPSTVNGIREAYEDRNNDYLCPICFELIEEAHITRCGHTYCYSCITKAILEKARCPKCGANTRIDEIIPNFLLNELVTKYKNKVVSRKLSQALSSGESLHSDGLKDFVASGSQNLSLPDVNVMLEVLTQRKYILEAETCTAQNELLYEFLKHLRKQREEKLNQLSRELALIKKDMEEVENVLKSVEMSKAHITSDIVDSDMKNVSEKSSGNDGYYGSKKGPDSSASSLAVRRNRMHAHFDDFVQCYFSTRAKELFFGGDAEESVNEPDSSGAGSGLNLFRENLVKFSRAEPDFKKGSTRVFYDLTDDYLAVSVVGLGDSKAGINQEEEINEAKENVRLAAAAGGKALEAEGINDIEIESLGDAEAAAEGLILQLWKYEELKDKDKQLGVPEVKFKSTGDQAEEDAWNVGQIKAEAQNLARCLTDTPSNIMTPSVFAENACNLFSKDPKVTVIPRDRKWAEEMKMNSFLGVTKGSEEPPVFLEIHYQGTDPSCSPVLFAGKGITFDTGGISLKPSENMEHMKGDMGGGACVLASIYAASKLGLAVNVIGLIPLCENMPDGRAIKPGDVLTAMNGKTIEVVNTDAEGRLVLADALHYAASFKPQFVLDIATLTGAMRIAVGNGATGVFTNCTNLWQQLHTAGIYTGDRMWRFPLWNLYTKQVTKFRHVDVVNATKTRGGGACTAAAFLKEFAPTKNWVHLDIAGVSGPNDDIPYLSKGMTGRPTRTLIQLLRNLQ</sequence>
<comment type="catalytic activity">
    <reaction evidence="16">
        <text>S-benzyl-L-cysteinylglycine + H2O = S-benzyl-L-cysteine + glycine</text>
        <dbReference type="Rhea" id="RHEA:62568"/>
        <dbReference type="ChEBI" id="CHEBI:15377"/>
        <dbReference type="ChEBI" id="CHEBI:57305"/>
        <dbReference type="ChEBI" id="CHEBI:145802"/>
        <dbReference type="ChEBI" id="CHEBI:145803"/>
    </reaction>
    <physiologicalReaction direction="left-to-right" evidence="16">
        <dbReference type="Rhea" id="RHEA:62569"/>
    </physiologicalReaction>
</comment>
<evidence type="ECO:0000256" key="8">
    <source>
        <dbReference type="ARBA" id="ARBA00022833"/>
    </source>
</evidence>
<feature type="region of interest" description="Disordered" evidence="20">
    <location>
        <begin position="1"/>
        <end position="32"/>
    </location>
</feature>
<organism evidence="22">
    <name type="scientific">Menopon gallinae</name>
    <name type="common">poultry shaft louse</name>
    <dbReference type="NCBI Taxonomy" id="328185"/>
    <lineage>
        <taxon>Eukaryota</taxon>
        <taxon>Metazoa</taxon>
        <taxon>Ecdysozoa</taxon>
        <taxon>Arthropoda</taxon>
        <taxon>Hexapoda</taxon>
        <taxon>Insecta</taxon>
        <taxon>Pterygota</taxon>
        <taxon>Neoptera</taxon>
        <taxon>Paraneoptera</taxon>
        <taxon>Psocodea</taxon>
        <taxon>Troctomorpha</taxon>
        <taxon>Phthiraptera</taxon>
        <taxon>Amblycera</taxon>
        <taxon>Menoponidae</taxon>
        <taxon>Menopon</taxon>
    </lineage>
</organism>
<dbReference type="PROSITE" id="PS00518">
    <property type="entry name" value="ZF_RING_1"/>
    <property type="match status" value="1"/>
</dbReference>
<dbReference type="GO" id="GO:0070006">
    <property type="term" value="F:metalloaminopeptidase activity"/>
    <property type="evidence" value="ECO:0007669"/>
    <property type="project" value="InterPro"/>
</dbReference>
<feature type="domain" description="RING-type" evidence="21">
    <location>
        <begin position="49"/>
        <end position="86"/>
    </location>
</feature>
<dbReference type="Pfam" id="PF00883">
    <property type="entry name" value="Peptidase_M17"/>
    <property type="match status" value="1"/>
</dbReference>
<evidence type="ECO:0000256" key="15">
    <source>
        <dbReference type="ARBA" id="ARBA00045966"/>
    </source>
</evidence>
<dbReference type="Gene3D" id="3.40.630.10">
    <property type="entry name" value="Zn peptidases"/>
    <property type="match status" value="1"/>
</dbReference>
<comment type="catalytic activity">
    <reaction evidence="9">
        <text>an S-substituted L-cysteinylglycine + H2O = an S-substituted L-cysteine + glycine</text>
        <dbReference type="Rhea" id="RHEA:60444"/>
        <dbReference type="ChEBI" id="CHEBI:15377"/>
        <dbReference type="ChEBI" id="CHEBI:57305"/>
        <dbReference type="ChEBI" id="CHEBI:58717"/>
        <dbReference type="ChEBI" id="CHEBI:143103"/>
        <dbReference type="EC" id="3.4.13.23"/>
    </reaction>
    <physiologicalReaction direction="left-to-right" evidence="9">
        <dbReference type="Rhea" id="RHEA:60445"/>
    </physiologicalReaction>
</comment>
<dbReference type="InterPro" id="IPR001841">
    <property type="entry name" value="Znf_RING"/>
</dbReference>
<evidence type="ECO:0000256" key="19">
    <source>
        <dbReference type="SAM" id="Coils"/>
    </source>
</evidence>
<protein>
    <recommendedName>
        <fullName evidence="2">Cytosol aminopeptidase</fullName>
        <ecNumber evidence="10">3.4.13.23</ecNumber>
    </recommendedName>
    <alternativeName>
        <fullName evidence="13">Cysteinylglycine-S-conjugate dipeptidase</fullName>
    </alternativeName>
    <alternativeName>
        <fullName evidence="14">Leucine aminopeptidase 3</fullName>
    </alternativeName>
    <alternativeName>
        <fullName evidence="12">Proline aminopeptidase</fullName>
    </alternativeName>
    <alternativeName>
        <fullName evidence="11">Prolyl aminopeptidase</fullName>
    </alternativeName>
</protein>
<dbReference type="SUPFAM" id="SSF57850">
    <property type="entry name" value="RING/U-box"/>
    <property type="match status" value="1"/>
</dbReference>
<evidence type="ECO:0000256" key="7">
    <source>
        <dbReference type="ARBA" id="ARBA00022801"/>
    </source>
</evidence>
<reference evidence="22" key="1">
    <citation type="journal article" date="2024" name="Gigascience">
        <title>Chromosome-level genome of the poultry shaft louse Menopon gallinae provides insight into the host-switching and adaptive evolution of parasitic lice.</title>
        <authorList>
            <person name="Xu Y."/>
            <person name="Ma L."/>
            <person name="Liu S."/>
            <person name="Liang Y."/>
            <person name="Liu Q."/>
            <person name="He Z."/>
            <person name="Tian L."/>
            <person name="Duan Y."/>
            <person name="Cai W."/>
            <person name="Li H."/>
            <person name="Song F."/>
        </authorList>
    </citation>
    <scope>NUCLEOTIDE SEQUENCE</scope>
    <source>
        <strain evidence="22">Cailab_2023a</strain>
    </source>
</reference>
<evidence type="ECO:0000313" key="22">
    <source>
        <dbReference type="EMBL" id="KAL0269237.1"/>
    </source>
</evidence>
<evidence type="ECO:0000256" key="2">
    <source>
        <dbReference type="ARBA" id="ARBA00014190"/>
    </source>
</evidence>
<dbReference type="Gene3D" id="3.30.40.10">
    <property type="entry name" value="Zinc/RING finger domain, C3HC4 (zinc finger)"/>
    <property type="match status" value="1"/>
</dbReference>
<evidence type="ECO:0000256" key="4">
    <source>
        <dbReference type="ARBA" id="ARBA00022670"/>
    </source>
</evidence>
<gene>
    <name evidence="22" type="ORF">PYX00_007040</name>
</gene>
<evidence type="ECO:0000256" key="3">
    <source>
        <dbReference type="ARBA" id="ARBA00022438"/>
    </source>
</evidence>
<evidence type="ECO:0000256" key="5">
    <source>
        <dbReference type="ARBA" id="ARBA00022723"/>
    </source>
</evidence>
<evidence type="ECO:0000256" key="10">
    <source>
        <dbReference type="ARBA" id="ARBA00023625"/>
    </source>
</evidence>
<evidence type="ECO:0000256" key="18">
    <source>
        <dbReference type="PROSITE-ProRule" id="PRU00175"/>
    </source>
</evidence>
<evidence type="ECO:0000256" key="13">
    <source>
        <dbReference type="ARBA" id="ARBA00030997"/>
    </source>
</evidence>
<evidence type="ECO:0000256" key="9">
    <source>
        <dbReference type="ARBA" id="ARBA00023511"/>
    </source>
</evidence>
<dbReference type="PRINTS" id="PR00481">
    <property type="entry name" value="LAMNOPPTDASE"/>
</dbReference>
<dbReference type="PROSITE" id="PS00631">
    <property type="entry name" value="CYTOSOL_AP"/>
    <property type="match status" value="1"/>
</dbReference>
<keyword evidence="7" id="KW-0378">Hydrolase</keyword>
<dbReference type="SMART" id="SM00184">
    <property type="entry name" value="RING"/>
    <property type="match status" value="1"/>
</dbReference>
<dbReference type="PANTHER" id="PTHR11963">
    <property type="entry name" value="LEUCINE AMINOPEPTIDASE-RELATED"/>
    <property type="match status" value="1"/>
</dbReference>
<dbReference type="SUPFAM" id="SSF52949">
    <property type="entry name" value="Macro domain-like"/>
    <property type="match status" value="1"/>
</dbReference>
<evidence type="ECO:0000256" key="1">
    <source>
        <dbReference type="ARBA" id="ARBA00009528"/>
    </source>
</evidence>
<comment type="caution">
    <text evidence="22">The sequence shown here is derived from an EMBL/GenBank/DDBJ whole genome shotgun (WGS) entry which is preliminary data.</text>
</comment>
<evidence type="ECO:0000256" key="6">
    <source>
        <dbReference type="ARBA" id="ARBA00022771"/>
    </source>
</evidence>
<dbReference type="Pfam" id="PF02789">
    <property type="entry name" value="Peptidase_M17_N"/>
    <property type="match status" value="1"/>
</dbReference>
<dbReference type="InterPro" id="IPR011356">
    <property type="entry name" value="Leucine_aapep/pepB"/>
</dbReference>
<keyword evidence="4" id="KW-0645">Protease</keyword>
<comment type="similarity">
    <text evidence="1">Belongs to the peptidase M17 family.</text>
</comment>
<dbReference type="GO" id="GO:0030145">
    <property type="term" value="F:manganese ion binding"/>
    <property type="evidence" value="ECO:0007669"/>
    <property type="project" value="InterPro"/>
</dbReference>
<dbReference type="GO" id="GO:0006508">
    <property type="term" value="P:proteolysis"/>
    <property type="evidence" value="ECO:0007669"/>
    <property type="project" value="UniProtKB-KW"/>
</dbReference>
<evidence type="ECO:0000256" key="16">
    <source>
        <dbReference type="ARBA" id="ARBA00047881"/>
    </source>
</evidence>
<evidence type="ECO:0000256" key="11">
    <source>
        <dbReference type="ARBA" id="ARBA00029605"/>
    </source>
</evidence>